<name>A0A7W6DHE6_9SPHN</name>
<evidence type="ECO:0000256" key="3">
    <source>
        <dbReference type="RuleBase" id="RU000363"/>
    </source>
</evidence>
<dbReference type="PANTHER" id="PTHR42901:SF1">
    <property type="entry name" value="ALCOHOL DEHYDROGENASE"/>
    <property type="match status" value="1"/>
</dbReference>
<dbReference type="Proteomes" id="UP000552757">
    <property type="component" value="Unassembled WGS sequence"/>
</dbReference>
<dbReference type="InterPro" id="IPR002347">
    <property type="entry name" value="SDR_fam"/>
</dbReference>
<reference evidence="4 5" key="1">
    <citation type="submission" date="2020-08" db="EMBL/GenBank/DDBJ databases">
        <title>Genomic Encyclopedia of Type Strains, Phase IV (KMG-IV): sequencing the most valuable type-strain genomes for metagenomic binning, comparative biology and taxonomic classification.</title>
        <authorList>
            <person name="Goeker M."/>
        </authorList>
    </citation>
    <scope>NUCLEOTIDE SEQUENCE [LARGE SCALE GENOMIC DNA]</scope>
    <source>
        <strain evidence="4 5">DSM 29348</strain>
    </source>
</reference>
<dbReference type="Pfam" id="PF00106">
    <property type="entry name" value="adh_short"/>
    <property type="match status" value="1"/>
</dbReference>
<keyword evidence="2" id="KW-0560">Oxidoreductase</keyword>
<dbReference type="AlphaFoldDB" id="A0A7W6DHE6"/>
<dbReference type="EMBL" id="JACIEB010000005">
    <property type="protein sequence ID" value="MBB3982807.1"/>
    <property type="molecule type" value="Genomic_DNA"/>
</dbReference>
<dbReference type="PRINTS" id="PR00080">
    <property type="entry name" value="SDRFAMILY"/>
</dbReference>
<protein>
    <submittedName>
        <fullName evidence="4">NADP-dependent 3-hydroxy acid dehydrogenase YdfG</fullName>
    </submittedName>
</protein>
<dbReference type="Gene3D" id="3.40.50.720">
    <property type="entry name" value="NAD(P)-binding Rossmann-like Domain"/>
    <property type="match status" value="1"/>
</dbReference>
<keyword evidence="5" id="KW-1185">Reference proteome</keyword>
<evidence type="ECO:0000256" key="1">
    <source>
        <dbReference type="ARBA" id="ARBA00006484"/>
    </source>
</evidence>
<evidence type="ECO:0000313" key="5">
    <source>
        <dbReference type="Proteomes" id="UP000552757"/>
    </source>
</evidence>
<sequence length="241" mass="25128">MGSLDGKIAVVTGASSGIGEATARRLAGAGARVFLAARREDRLAALAAELGGGCGYLALDLAQPEAPAALLADVTARFGTPDIVVHNAGVLHVGTVDEFDLANLQPMIALNYESVVRGSHLFARAMKAAGRGDIINISSIGANIVSPGTGIYGGLKKALEMYTDALRIELAGTGVRVGLVAPGMTSTEIFEPMKAAGKEGWDTYIPALEPDDIARAILFMLEQPRRAKTARIHVYSGHEGY</sequence>
<evidence type="ECO:0000313" key="4">
    <source>
        <dbReference type="EMBL" id="MBB3982807.1"/>
    </source>
</evidence>
<evidence type="ECO:0000256" key="2">
    <source>
        <dbReference type="ARBA" id="ARBA00023002"/>
    </source>
</evidence>
<gene>
    <name evidence="4" type="ORF">GGR44_002473</name>
</gene>
<accession>A0A7W6DHE6</accession>
<dbReference type="GO" id="GO:0016491">
    <property type="term" value="F:oxidoreductase activity"/>
    <property type="evidence" value="ECO:0007669"/>
    <property type="project" value="UniProtKB-KW"/>
</dbReference>
<comment type="caution">
    <text evidence="4">The sequence shown here is derived from an EMBL/GenBank/DDBJ whole genome shotgun (WGS) entry which is preliminary data.</text>
</comment>
<dbReference type="RefSeq" id="WP_183955862.1">
    <property type="nucleotide sequence ID" value="NZ_JACIEB010000005.1"/>
</dbReference>
<dbReference type="SUPFAM" id="SSF51735">
    <property type="entry name" value="NAD(P)-binding Rossmann-fold domains"/>
    <property type="match status" value="1"/>
</dbReference>
<organism evidence="4 5">
    <name type="scientific">Sphingobium fontiphilum</name>
    <dbReference type="NCBI Taxonomy" id="944425"/>
    <lineage>
        <taxon>Bacteria</taxon>
        <taxon>Pseudomonadati</taxon>
        <taxon>Pseudomonadota</taxon>
        <taxon>Alphaproteobacteria</taxon>
        <taxon>Sphingomonadales</taxon>
        <taxon>Sphingomonadaceae</taxon>
        <taxon>Sphingobium</taxon>
    </lineage>
</organism>
<dbReference type="InterPro" id="IPR036291">
    <property type="entry name" value="NAD(P)-bd_dom_sf"/>
</dbReference>
<comment type="similarity">
    <text evidence="1 3">Belongs to the short-chain dehydrogenases/reductases (SDR) family.</text>
</comment>
<dbReference type="PRINTS" id="PR00081">
    <property type="entry name" value="GDHRDH"/>
</dbReference>
<dbReference type="PANTHER" id="PTHR42901">
    <property type="entry name" value="ALCOHOL DEHYDROGENASE"/>
    <property type="match status" value="1"/>
</dbReference>
<proteinExistence type="inferred from homology"/>